<keyword evidence="6 7" id="KW-0472">Membrane</keyword>
<sequence length="444" mass="48394">MGFYFLLALILKCTFILCSVTPDHLTSQNTARTVFALQEPVVIFMFEEVEVKVNYSLPCADSYVSIYIEHLKENDIFNVLSNSTVTIPCDANGDTSTLGNGRNKTLSIDGVLTLRLRSTVIGLSRLGLVIRGQGSNILQDDEGGGIMMYNSSFEPQPGVRIDANGGAVTHWFPVTVLRKMRPVDHIFLYVLGFMVILLTMGFGCKLDMGVVKECLRRPVAPGIGFGCQYLLMPLIGYGVARLVPLGDKSVSLGVFLCGVCPGGGLSNIYTYLLDGDVSLSITMTFVSSVASIGMMPLWIYTLGSTLVDDSSDIRIPYLNILQMFRPVHVLAGCLLPYFGYLLGGVIAVILRQPKARVVTIALETGMQNIGIAMLVLLLSFPPPLGDIATVAPLSSAMMTPIPPFVVTIVYNVYVKFFKKYEPVNVNDEKIDVQSKNIVEKLSSV</sequence>
<dbReference type="Gene3D" id="1.20.1530.20">
    <property type="match status" value="2"/>
</dbReference>
<dbReference type="Pfam" id="PF01758">
    <property type="entry name" value="SBF"/>
    <property type="match status" value="1"/>
</dbReference>
<organism evidence="9 10">
    <name type="scientific">Mya arenaria</name>
    <name type="common">Soft-shell clam</name>
    <dbReference type="NCBI Taxonomy" id="6604"/>
    <lineage>
        <taxon>Eukaryota</taxon>
        <taxon>Metazoa</taxon>
        <taxon>Spiralia</taxon>
        <taxon>Lophotrochozoa</taxon>
        <taxon>Mollusca</taxon>
        <taxon>Bivalvia</taxon>
        <taxon>Autobranchia</taxon>
        <taxon>Heteroconchia</taxon>
        <taxon>Euheterodonta</taxon>
        <taxon>Imparidentia</taxon>
        <taxon>Neoheterodontei</taxon>
        <taxon>Myida</taxon>
        <taxon>Myoidea</taxon>
        <taxon>Myidae</taxon>
        <taxon>Mya</taxon>
    </lineage>
</organism>
<feature type="transmembrane region" description="Helical" evidence="7">
    <location>
        <begin position="285"/>
        <end position="307"/>
    </location>
</feature>
<feature type="transmembrane region" description="Helical" evidence="7">
    <location>
        <begin position="218"/>
        <end position="240"/>
    </location>
</feature>
<dbReference type="Proteomes" id="UP001164746">
    <property type="component" value="Chromosome 8"/>
</dbReference>
<evidence type="ECO:0000256" key="2">
    <source>
        <dbReference type="ARBA" id="ARBA00006528"/>
    </source>
</evidence>
<feature type="transmembrane region" description="Helical" evidence="7">
    <location>
        <begin position="252"/>
        <end position="273"/>
    </location>
</feature>
<keyword evidence="8" id="KW-0732">Signal</keyword>
<comment type="similarity">
    <text evidence="2">Belongs to the bile acid:sodium symporter (BASS) (TC 2.A.28) family.</text>
</comment>
<feature type="chain" id="PRO_5046880428" evidence="8">
    <location>
        <begin position="19"/>
        <end position="444"/>
    </location>
</feature>
<keyword evidence="4" id="KW-0769">Symport</keyword>
<evidence type="ECO:0000256" key="4">
    <source>
        <dbReference type="ARBA" id="ARBA00022847"/>
    </source>
</evidence>
<comment type="subcellular location">
    <subcellularLocation>
        <location evidence="1">Membrane</location>
        <topology evidence="1">Multi-pass membrane protein</topology>
    </subcellularLocation>
</comment>
<gene>
    <name evidence="9" type="ORF">MAR_027566</name>
</gene>
<feature type="transmembrane region" description="Helical" evidence="7">
    <location>
        <begin position="327"/>
        <end position="350"/>
    </location>
</feature>
<evidence type="ECO:0000256" key="5">
    <source>
        <dbReference type="ARBA" id="ARBA00022989"/>
    </source>
</evidence>
<dbReference type="InterPro" id="IPR004710">
    <property type="entry name" value="Bilac:Na_transpt"/>
</dbReference>
<accession>A0ABY7EXF2</accession>
<dbReference type="InterPro" id="IPR038770">
    <property type="entry name" value="Na+/solute_symporter_sf"/>
</dbReference>
<feature type="transmembrane region" description="Helical" evidence="7">
    <location>
        <begin position="357"/>
        <end position="378"/>
    </location>
</feature>
<dbReference type="PANTHER" id="PTHR10361">
    <property type="entry name" value="SODIUM-BILE ACID COTRANSPORTER"/>
    <property type="match status" value="1"/>
</dbReference>
<protein>
    <submittedName>
        <fullName evidence="9">SOAT-like protein</fullName>
    </submittedName>
</protein>
<evidence type="ECO:0000256" key="6">
    <source>
        <dbReference type="ARBA" id="ARBA00023136"/>
    </source>
</evidence>
<evidence type="ECO:0000256" key="7">
    <source>
        <dbReference type="SAM" id="Phobius"/>
    </source>
</evidence>
<keyword evidence="4" id="KW-0813">Transport</keyword>
<evidence type="ECO:0000256" key="3">
    <source>
        <dbReference type="ARBA" id="ARBA00022692"/>
    </source>
</evidence>
<name>A0ABY7EXF2_MYAAR</name>
<keyword evidence="10" id="KW-1185">Reference proteome</keyword>
<dbReference type="EMBL" id="CP111019">
    <property type="protein sequence ID" value="WAR13386.1"/>
    <property type="molecule type" value="Genomic_DNA"/>
</dbReference>
<proteinExistence type="inferred from homology"/>
<evidence type="ECO:0000256" key="8">
    <source>
        <dbReference type="SAM" id="SignalP"/>
    </source>
</evidence>
<evidence type="ECO:0000256" key="1">
    <source>
        <dbReference type="ARBA" id="ARBA00004141"/>
    </source>
</evidence>
<feature type="signal peptide" evidence="8">
    <location>
        <begin position="1"/>
        <end position="18"/>
    </location>
</feature>
<reference evidence="9" key="1">
    <citation type="submission" date="2022-11" db="EMBL/GenBank/DDBJ databases">
        <title>Centuries of genome instability and evolution in soft-shell clam transmissible cancer (bioRxiv).</title>
        <authorList>
            <person name="Hart S.F.M."/>
            <person name="Yonemitsu M.A."/>
            <person name="Giersch R.M."/>
            <person name="Beal B.F."/>
            <person name="Arriagada G."/>
            <person name="Davis B.W."/>
            <person name="Ostrander E.A."/>
            <person name="Goff S.P."/>
            <person name="Metzger M.J."/>
        </authorList>
    </citation>
    <scope>NUCLEOTIDE SEQUENCE</scope>
    <source>
        <strain evidence="9">MELC-2E11</strain>
        <tissue evidence="9">Siphon/mantle</tissue>
    </source>
</reference>
<dbReference type="InterPro" id="IPR002657">
    <property type="entry name" value="BilAc:Na_symport/Acr3"/>
</dbReference>
<evidence type="ECO:0000313" key="9">
    <source>
        <dbReference type="EMBL" id="WAR13386.1"/>
    </source>
</evidence>
<keyword evidence="3 7" id="KW-0812">Transmembrane</keyword>
<keyword evidence="5 7" id="KW-1133">Transmembrane helix</keyword>
<feature type="transmembrane region" description="Helical" evidence="7">
    <location>
        <begin position="390"/>
        <end position="413"/>
    </location>
</feature>
<feature type="transmembrane region" description="Helical" evidence="7">
    <location>
        <begin position="186"/>
        <end position="206"/>
    </location>
</feature>
<evidence type="ECO:0000313" key="10">
    <source>
        <dbReference type="Proteomes" id="UP001164746"/>
    </source>
</evidence>
<dbReference type="PANTHER" id="PTHR10361:SF28">
    <property type="entry name" value="P3 PROTEIN-RELATED"/>
    <property type="match status" value="1"/>
</dbReference>